<dbReference type="InterPro" id="IPR003593">
    <property type="entry name" value="AAA+_ATPase"/>
</dbReference>
<dbReference type="InterPro" id="IPR027417">
    <property type="entry name" value="P-loop_NTPase"/>
</dbReference>
<accession>A0A382H2Z7</accession>
<dbReference type="EMBL" id="UINC01058809">
    <property type="protein sequence ID" value="SVB81495.1"/>
    <property type="molecule type" value="Genomic_DNA"/>
</dbReference>
<evidence type="ECO:0000256" key="3">
    <source>
        <dbReference type="ARBA" id="ARBA00022840"/>
    </source>
</evidence>
<keyword evidence="2" id="KW-0547">Nucleotide-binding</keyword>
<gene>
    <name evidence="5" type="ORF">METZ01_LOCUS234349</name>
</gene>
<dbReference type="Gene3D" id="3.40.50.300">
    <property type="entry name" value="P-loop containing nucleotide triphosphate hydrolases"/>
    <property type="match status" value="1"/>
</dbReference>
<sequence>VQFGGVVACNDLSFEVAEGELFALIGPNGAGKTTLVNAVTGIYEPSPGASVKFCQRTGETTELLDYRPHQIARMGIARTFQNLGVFSAQTVLDNLMLGRFMHERTNIFHYGLFSSVAVKKELAARSVCQSIVELLDLESVRDELVSELPYGIQKRVELGRVLAMEPHLLMLDEPMAGMNAEEKQEMVRYVYRIMDEYKTSVLMIEHDMGIIMAIAERIMVLDFGSEIASGPAEEIQNNPAVIDAYLGAEH</sequence>
<reference evidence="5" key="1">
    <citation type="submission" date="2018-05" db="EMBL/GenBank/DDBJ databases">
        <authorList>
            <person name="Lanie J.A."/>
            <person name="Ng W.-L."/>
            <person name="Kazmierczak K.M."/>
            <person name="Andrzejewski T.M."/>
            <person name="Davidsen T.M."/>
            <person name="Wayne K.J."/>
            <person name="Tettelin H."/>
            <person name="Glass J.I."/>
            <person name="Rusch D."/>
            <person name="Podicherti R."/>
            <person name="Tsui H.-C.T."/>
            <person name="Winkler M.E."/>
        </authorList>
    </citation>
    <scope>NUCLEOTIDE SEQUENCE</scope>
</reference>
<dbReference type="InterPro" id="IPR003439">
    <property type="entry name" value="ABC_transporter-like_ATP-bd"/>
</dbReference>
<proteinExistence type="predicted"/>
<dbReference type="InterPro" id="IPR032823">
    <property type="entry name" value="BCA_ABC_TP_C"/>
</dbReference>
<dbReference type="Pfam" id="PF00005">
    <property type="entry name" value="ABC_tran"/>
    <property type="match status" value="1"/>
</dbReference>
<evidence type="ECO:0000256" key="2">
    <source>
        <dbReference type="ARBA" id="ARBA00022741"/>
    </source>
</evidence>
<evidence type="ECO:0000259" key="4">
    <source>
        <dbReference type="PROSITE" id="PS50893"/>
    </source>
</evidence>
<dbReference type="SUPFAM" id="SSF52540">
    <property type="entry name" value="P-loop containing nucleoside triphosphate hydrolases"/>
    <property type="match status" value="1"/>
</dbReference>
<dbReference type="PANTHER" id="PTHR45772">
    <property type="entry name" value="CONSERVED COMPONENT OF ABC TRANSPORTER FOR NATURAL AMINO ACIDS-RELATED"/>
    <property type="match status" value="1"/>
</dbReference>
<dbReference type="GO" id="GO:0005886">
    <property type="term" value="C:plasma membrane"/>
    <property type="evidence" value="ECO:0007669"/>
    <property type="project" value="TreeGrafter"/>
</dbReference>
<dbReference type="GO" id="GO:0005524">
    <property type="term" value="F:ATP binding"/>
    <property type="evidence" value="ECO:0007669"/>
    <property type="project" value="UniProtKB-KW"/>
</dbReference>
<organism evidence="5">
    <name type="scientific">marine metagenome</name>
    <dbReference type="NCBI Taxonomy" id="408172"/>
    <lineage>
        <taxon>unclassified sequences</taxon>
        <taxon>metagenomes</taxon>
        <taxon>ecological metagenomes</taxon>
    </lineage>
</organism>
<dbReference type="AlphaFoldDB" id="A0A382H2Z7"/>
<feature type="domain" description="ABC transporter" evidence="4">
    <location>
        <begin position="1"/>
        <end position="248"/>
    </location>
</feature>
<keyword evidence="1" id="KW-0813">Transport</keyword>
<dbReference type="InterPro" id="IPR051120">
    <property type="entry name" value="ABC_AA/LPS_Transport"/>
</dbReference>
<dbReference type="Pfam" id="PF12399">
    <property type="entry name" value="BCA_ABC_TP_C"/>
    <property type="match status" value="1"/>
</dbReference>
<protein>
    <recommendedName>
        <fullName evidence="4">ABC transporter domain-containing protein</fullName>
    </recommendedName>
</protein>
<dbReference type="PANTHER" id="PTHR45772:SF1">
    <property type="entry name" value="ABC TRANSPORTER ATP-BINDING PROTEIN"/>
    <property type="match status" value="1"/>
</dbReference>
<dbReference type="FunFam" id="3.40.50.300:FF:000421">
    <property type="entry name" value="Branched-chain amino acid ABC transporter ATP-binding protein"/>
    <property type="match status" value="1"/>
</dbReference>
<evidence type="ECO:0000256" key="1">
    <source>
        <dbReference type="ARBA" id="ARBA00022448"/>
    </source>
</evidence>
<dbReference type="CDD" id="cd03219">
    <property type="entry name" value="ABC_Mj1267_LivG_branched"/>
    <property type="match status" value="1"/>
</dbReference>
<dbReference type="PROSITE" id="PS50893">
    <property type="entry name" value="ABC_TRANSPORTER_2"/>
    <property type="match status" value="1"/>
</dbReference>
<dbReference type="GO" id="GO:0016887">
    <property type="term" value="F:ATP hydrolysis activity"/>
    <property type="evidence" value="ECO:0007669"/>
    <property type="project" value="InterPro"/>
</dbReference>
<feature type="non-terminal residue" evidence="5">
    <location>
        <position position="1"/>
    </location>
</feature>
<keyword evidence="3" id="KW-0067">ATP-binding</keyword>
<dbReference type="SMART" id="SM00382">
    <property type="entry name" value="AAA"/>
    <property type="match status" value="1"/>
</dbReference>
<evidence type="ECO:0000313" key="5">
    <source>
        <dbReference type="EMBL" id="SVB81495.1"/>
    </source>
</evidence>
<name>A0A382H2Z7_9ZZZZ</name>